<proteinExistence type="predicted"/>
<dbReference type="PROSITE" id="PS50943">
    <property type="entry name" value="HTH_CROC1"/>
    <property type="match status" value="1"/>
</dbReference>
<reference evidence="2 3" key="1">
    <citation type="submission" date="2023-08" db="EMBL/GenBank/DDBJ databases">
        <title>Implementing the SeqCode for naming new Mesorhizobium species isolated from Vachellia karroo root nodules.</title>
        <authorList>
            <person name="Van Lill M."/>
        </authorList>
    </citation>
    <scope>NUCLEOTIDE SEQUENCE [LARGE SCALE GENOMIC DNA]</scope>
    <source>
        <strain evidence="2 3">VK3E</strain>
    </source>
</reference>
<evidence type="ECO:0000313" key="3">
    <source>
        <dbReference type="Proteomes" id="UP001272097"/>
    </source>
</evidence>
<dbReference type="InterPro" id="IPR001387">
    <property type="entry name" value="Cro/C1-type_HTH"/>
</dbReference>
<feature type="domain" description="HTH cro/C1-type" evidence="1">
    <location>
        <begin position="21"/>
        <end position="55"/>
    </location>
</feature>
<dbReference type="EMBL" id="JAVIIS010000057">
    <property type="protein sequence ID" value="MDX8443244.1"/>
    <property type="molecule type" value="Genomic_DNA"/>
</dbReference>
<name>A0ABU4X849_9HYPH</name>
<dbReference type="Proteomes" id="UP001272097">
    <property type="component" value="Unassembled WGS sequence"/>
</dbReference>
<evidence type="ECO:0000259" key="1">
    <source>
        <dbReference type="PROSITE" id="PS50943"/>
    </source>
</evidence>
<comment type="caution">
    <text evidence="2">The sequence shown here is derived from an EMBL/GenBank/DDBJ whole genome shotgun (WGS) entry which is preliminary data.</text>
</comment>
<dbReference type="CDD" id="cd00093">
    <property type="entry name" value="HTH_XRE"/>
    <property type="match status" value="1"/>
</dbReference>
<protein>
    <submittedName>
        <fullName evidence="2">Helix-turn-helix transcriptional regulator</fullName>
    </submittedName>
</protein>
<keyword evidence="3" id="KW-1185">Reference proteome</keyword>
<sequence>MKDSRIPEPVLMAMSEGTHIIRAFREHLGYSIEDLAVTSGLSAEEIQNIESGLRYNKGYRDRIVRSLSLPVGILAEADLLGATRPPGCAPPISVSGSPI</sequence>
<gene>
    <name evidence="2" type="ORF">RFM51_27120</name>
</gene>
<dbReference type="SUPFAM" id="SSF47413">
    <property type="entry name" value="lambda repressor-like DNA-binding domains"/>
    <property type="match status" value="1"/>
</dbReference>
<dbReference type="InterPro" id="IPR010982">
    <property type="entry name" value="Lambda_DNA-bd_dom_sf"/>
</dbReference>
<dbReference type="Gene3D" id="1.10.260.40">
    <property type="entry name" value="lambda repressor-like DNA-binding domains"/>
    <property type="match status" value="1"/>
</dbReference>
<organism evidence="2 3">
    <name type="scientific">Mesorhizobium australafricanum</name>
    <dbReference type="NCBI Taxonomy" id="3072311"/>
    <lineage>
        <taxon>Bacteria</taxon>
        <taxon>Pseudomonadati</taxon>
        <taxon>Pseudomonadota</taxon>
        <taxon>Alphaproteobacteria</taxon>
        <taxon>Hyphomicrobiales</taxon>
        <taxon>Phyllobacteriaceae</taxon>
        <taxon>Mesorhizobium</taxon>
    </lineage>
</organism>
<dbReference type="RefSeq" id="WP_320217236.1">
    <property type="nucleotide sequence ID" value="NZ_JAVIIS010000057.1"/>
</dbReference>
<accession>A0ABU4X849</accession>
<dbReference type="SMART" id="SM00530">
    <property type="entry name" value="HTH_XRE"/>
    <property type="match status" value="1"/>
</dbReference>
<evidence type="ECO:0000313" key="2">
    <source>
        <dbReference type="EMBL" id="MDX8443244.1"/>
    </source>
</evidence>
<dbReference type="Pfam" id="PF01381">
    <property type="entry name" value="HTH_3"/>
    <property type="match status" value="1"/>
</dbReference>